<dbReference type="KEGG" id="tum:CBW65_11250"/>
<evidence type="ECO:0000313" key="16">
    <source>
        <dbReference type="Proteomes" id="UP000195437"/>
    </source>
</evidence>
<evidence type="ECO:0000256" key="11">
    <source>
        <dbReference type="ARBA" id="ARBA00023118"/>
    </source>
</evidence>
<evidence type="ECO:0000256" key="3">
    <source>
        <dbReference type="ARBA" id="ARBA00012768"/>
    </source>
</evidence>
<dbReference type="GO" id="GO:0046872">
    <property type="term" value="F:metal ion binding"/>
    <property type="evidence" value="ECO:0007669"/>
    <property type="project" value="UniProtKB-KW"/>
</dbReference>
<evidence type="ECO:0000256" key="2">
    <source>
        <dbReference type="ARBA" id="ARBA00009189"/>
    </source>
</evidence>
<comment type="similarity">
    <text evidence="2 13">Belongs to the CRISPR-associated exonuclease Cas4 family.</text>
</comment>
<evidence type="ECO:0000256" key="8">
    <source>
        <dbReference type="ARBA" id="ARBA00022839"/>
    </source>
</evidence>
<dbReference type="NCBIfam" id="TIGR00372">
    <property type="entry name" value="cas4"/>
    <property type="match status" value="1"/>
</dbReference>
<evidence type="ECO:0000256" key="4">
    <source>
        <dbReference type="ARBA" id="ARBA00020049"/>
    </source>
</evidence>
<dbReference type="Gene3D" id="3.90.320.10">
    <property type="match status" value="1"/>
</dbReference>
<dbReference type="GO" id="GO:0004527">
    <property type="term" value="F:exonuclease activity"/>
    <property type="evidence" value="ECO:0007669"/>
    <property type="project" value="UniProtKB-KW"/>
</dbReference>
<evidence type="ECO:0000256" key="12">
    <source>
        <dbReference type="ARBA" id="ARBA00023211"/>
    </source>
</evidence>
<keyword evidence="9 13" id="KW-0408">Iron</keyword>
<evidence type="ECO:0000256" key="9">
    <source>
        <dbReference type="ARBA" id="ARBA00023004"/>
    </source>
</evidence>
<dbReference type="RefSeq" id="WP_087456900.1">
    <property type="nucleotide sequence ID" value="NZ_CP021434.1"/>
</dbReference>
<evidence type="ECO:0000259" key="14">
    <source>
        <dbReference type="Pfam" id="PF01930"/>
    </source>
</evidence>
<dbReference type="InterPro" id="IPR011604">
    <property type="entry name" value="PDDEXK-like_dom_sf"/>
</dbReference>
<keyword evidence="6 13" id="KW-0479">Metal-binding</keyword>
<evidence type="ECO:0000256" key="6">
    <source>
        <dbReference type="ARBA" id="ARBA00022723"/>
    </source>
</evidence>
<dbReference type="InterPro" id="IPR022765">
    <property type="entry name" value="Dna2/Cas4_DUF83"/>
</dbReference>
<dbReference type="EC" id="3.1.12.1" evidence="3 13"/>
<evidence type="ECO:0000256" key="13">
    <source>
        <dbReference type="RuleBase" id="RU365022"/>
    </source>
</evidence>
<sequence>MCPVAEDLIPLAVTDLKQYLYCPRIPYFQHVLNVPRPVTYKMKHGTLQHLELDRLEKRRGLRSYGLREGQRMFHLAVTSPGLGLHGILDLVVKYEGKQETRYLPIEFKHQEGPVHTNVKYQLAAYALLLEEAYGTAVHDGVVYQIPGKTVRHVRITDEMRTYVQHTLSAIRNMMRNEAFPDPKTRARCGDCEYRRYCNDIR</sequence>
<dbReference type="InterPro" id="IPR051827">
    <property type="entry name" value="Cas4_exonuclease"/>
</dbReference>
<dbReference type="GO" id="GO:0051536">
    <property type="term" value="F:iron-sulfur cluster binding"/>
    <property type="evidence" value="ECO:0007669"/>
    <property type="project" value="UniProtKB-KW"/>
</dbReference>
<dbReference type="InterPro" id="IPR013343">
    <property type="entry name" value="CRISPR-assoc_prot_Cas4"/>
</dbReference>
<dbReference type="GO" id="GO:0051607">
    <property type="term" value="P:defense response to virus"/>
    <property type="evidence" value="ECO:0007669"/>
    <property type="project" value="UniProtKB-KW"/>
</dbReference>
<evidence type="ECO:0000313" key="15">
    <source>
        <dbReference type="EMBL" id="ARU61520.1"/>
    </source>
</evidence>
<keyword evidence="16" id="KW-1185">Reference proteome</keyword>
<keyword evidence="5 13" id="KW-0540">Nuclease</keyword>
<protein>
    <recommendedName>
        <fullName evidence="4 13">CRISPR-associated exonuclease Cas4</fullName>
        <ecNumber evidence="3 13">3.1.12.1</ecNumber>
    </recommendedName>
</protein>
<evidence type="ECO:0000256" key="1">
    <source>
        <dbReference type="ARBA" id="ARBA00001966"/>
    </source>
</evidence>
<dbReference type="EMBL" id="CP021434">
    <property type="protein sequence ID" value="ARU61520.1"/>
    <property type="molecule type" value="Genomic_DNA"/>
</dbReference>
<keyword evidence="11 13" id="KW-0051">Antiviral defense</keyword>
<feature type="domain" description="DUF83" evidence="14">
    <location>
        <begin position="13"/>
        <end position="197"/>
    </location>
</feature>
<accession>A0A1Y0IMN8</accession>
<gene>
    <name evidence="15" type="ORF">CBW65_11250</name>
</gene>
<comment type="cofactor">
    <cofactor evidence="13">
        <name>iron-sulfur cluster</name>
        <dbReference type="ChEBI" id="CHEBI:30408"/>
    </cofactor>
</comment>
<keyword evidence="10 13" id="KW-0411">Iron-sulfur</keyword>
<dbReference type="Pfam" id="PF01930">
    <property type="entry name" value="Cas_Cas4"/>
    <property type="match status" value="1"/>
</dbReference>
<keyword evidence="8 13" id="KW-0269">Exonuclease</keyword>
<evidence type="ECO:0000256" key="7">
    <source>
        <dbReference type="ARBA" id="ARBA00022801"/>
    </source>
</evidence>
<name>A0A1Y0IMN8_9BACL</name>
<comment type="cofactor">
    <cofactor evidence="1">
        <name>[4Fe-4S] cluster</name>
        <dbReference type="ChEBI" id="CHEBI:49883"/>
    </cofactor>
</comment>
<proteinExistence type="inferred from homology"/>
<evidence type="ECO:0000256" key="10">
    <source>
        <dbReference type="ARBA" id="ARBA00023014"/>
    </source>
</evidence>
<dbReference type="PANTHER" id="PTHR36531">
    <property type="entry name" value="CRISPR-ASSOCIATED EXONUCLEASE CAS4"/>
    <property type="match status" value="1"/>
</dbReference>
<comment type="cofactor">
    <cofactor evidence="13">
        <name>Mg(2+)</name>
        <dbReference type="ChEBI" id="CHEBI:18420"/>
    </cofactor>
    <cofactor evidence="13">
        <name>Mn(2+)</name>
        <dbReference type="ChEBI" id="CHEBI:29035"/>
    </cofactor>
    <text evidence="13">Mg(2+) or Mn(2+) required for ssDNA cleavage activity.</text>
</comment>
<evidence type="ECO:0000256" key="5">
    <source>
        <dbReference type="ARBA" id="ARBA00022722"/>
    </source>
</evidence>
<dbReference type="PANTHER" id="PTHR36531:SF6">
    <property type="entry name" value="DNA REPLICATION ATP-DEPENDENT HELICASE_NUCLEASE DNA2"/>
    <property type="match status" value="1"/>
</dbReference>
<keyword evidence="12 13" id="KW-0464">Manganese</keyword>
<comment type="function">
    <text evidence="13">CRISPR (clustered regularly interspaced short palindromic repeat) is an adaptive immune system that provides protection against mobile genetic elements (viruses, transposable elements and conjugative plasmids). CRISPR clusters contain sequences complementary to antecedent mobile elements and target invading nucleic acids. CRISPR clusters are transcribed and processed into CRISPR RNA (crRNA).</text>
</comment>
<dbReference type="OrthoDB" id="9781776at2"/>
<reference evidence="16" key="1">
    <citation type="submission" date="2017-05" db="EMBL/GenBank/DDBJ databases">
        <authorList>
            <person name="Sung H."/>
        </authorList>
    </citation>
    <scope>NUCLEOTIDE SEQUENCE [LARGE SCALE GENOMIC DNA]</scope>
    <source>
        <strain evidence="16">AR23208</strain>
    </source>
</reference>
<dbReference type="AlphaFoldDB" id="A0A1Y0IMN8"/>
<keyword evidence="7 13" id="KW-0378">Hydrolase</keyword>
<dbReference type="Proteomes" id="UP000195437">
    <property type="component" value="Chromosome"/>
</dbReference>
<organism evidence="15 16">
    <name type="scientific">Tumebacillus avium</name>
    <dbReference type="NCBI Taxonomy" id="1903704"/>
    <lineage>
        <taxon>Bacteria</taxon>
        <taxon>Bacillati</taxon>
        <taxon>Bacillota</taxon>
        <taxon>Bacilli</taxon>
        <taxon>Bacillales</taxon>
        <taxon>Alicyclobacillaceae</taxon>
        <taxon>Tumebacillus</taxon>
    </lineage>
</organism>